<protein>
    <submittedName>
        <fullName evidence="2">Uncharacterized protein</fullName>
    </submittedName>
</protein>
<dbReference type="EMBL" id="CP000319">
    <property type="protein sequence ID" value="ABE64500.1"/>
    <property type="molecule type" value="Genomic_DNA"/>
</dbReference>
<dbReference type="eggNOG" id="COG0466">
    <property type="taxonomic scope" value="Bacteria"/>
</dbReference>
<dbReference type="RefSeq" id="WP_011512132.1">
    <property type="nucleotide sequence ID" value="NC_007964.1"/>
</dbReference>
<dbReference type="Proteomes" id="UP000001953">
    <property type="component" value="Chromosome"/>
</dbReference>
<organism evidence="2 3">
    <name type="scientific">Nitrobacter hamburgensis (strain DSM 10229 / NCIMB 13809 / X14)</name>
    <dbReference type="NCBI Taxonomy" id="323097"/>
    <lineage>
        <taxon>Bacteria</taxon>
        <taxon>Pseudomonadati</taxon>
        <taxon>Pseudomonadota</taxon>
        <taxon>Alphaproteobacteria</taxon>
        <taxon>Hyphomicrobiales</taxon>
        <taxon>Nitrobacteraceae</taxon>
        <taxon>Nitrobacter</taxon>
    </lineage>
</organism>
<sequence length="125" mass="14070">MLTQLYPFLDPSHITAGLIDRLRVLADDAAHLQSVSPSLLQTAPLLEYWVPVQRPEGVRLIGQVEDRMIITSPLWFADPSGTWIRTLSRFYRLGSPANPGEASLISSLRIEPHDTRDDHEPEDDV</sequence>
<dbReference type="AlphaFoldDB" id="Q1QGZ7"/>
<dbReference type="STRING" id="323097.Nham_3780"/>
<proteinExistence type="predicted"/>
<dbReference type="OrthoDB" id="7870532at2"/>
<keyword evidence="3" id="KW-1185">Reference proteome</keyword>
<evidence type="ECO:0000313" key="2">
    <source>
        <dbReference type="EMBL" id="ABE64500.1"/>
    </source>
</evidence>
<dbReference type="KEGG" id="nha:Nham_3780"/>
<name>Q1QGZ7_NITHX</name>
<reference evidence="2 3" key="1">
    <citation type="submission" date="2006-03" db="EMBL/GenBank/DDBJ databases">
        <title>Complete sequence of chromosome of Nitrobacter hamburgensis X14.</title>
        <authorList>
            <consortium name="US DOE Joint Genome Institute"/>
            <person name="Copeland A."/>
            <person name="Lucas S."/>
            <person name="Lapidus A."/>
            <person name="Barry K."/>
            <person name="Detter J.C."/>
            <person name="Glavina del Rio T."/>
            <person name="Hammon N."/>
            <person name="Israni S."/>
            <person name="Dalin E."/>
            <person name="Tice H."/>
            <person name="Pitluck S."/>
            <person name="Chain P."/>
            <person name="Malfatti S."/>
            <person name="Shin M."/>
            <person name="Vergez L."/>
            <person name="Schmutz J."/>
            <person name="Larimer F."/>
            <person name="Land M."/>
            <person name="Hauser L."/>
            <person name="Kyrpides N."/>
            <person name="Ivanova N."/>
            <person name="Ward B."/>
            <person name="Arp D."/>
            <person name="Klotz M."/>
            <person name="Stein L."/>
            <person name="O'Mullan G."/>
            <person name="Starkenburg S."/>
            <person name="Sayavedra L."/>
            <person name="Poret-Peterson A.T."/>
            <person name="Gentry M.E."/>
            <person name="Bruce D."/>
            <person name="Richardson P."/>
        </authorList>
    </citation>
    <scope>NUCLEOTIDE SEQUENCE [LARGE SCALE GENOMIC DNA]</scope>
    <source>
        <strain evidence="3">DSM 10229 / NCIMB 13809 / X14</strain>
    </source>
</reference>
<accession>Q1QGZ7</accession>
<feature type="region of interest" description="Disordered" evidence="1">
    <location>
        <begin position="95"/>
        <end position="125"/>
    </location>
</feature>
<dbReference type="HOGENOM" id="CLU_1915481_0_0_5"/>
<evidence type="ECO:0000256" key="1">
    <source>
        <dbReference type="SAM" id="MobiDB-lite"/>
    </source>
</evidence>
<gene>
    <name evidence="2" type="ordered locus">Nham_3780</name>
</gene>
<evidence type="ECO:0000313" key="3">
    <source>
        <dbReference type="Proteomes" id="UP000001953"/>
    </source>
</evidence>
<feature type="compositionally biased region" description="Basic and acidic residues" evidence="1">
    <location>
        <begin position="110"/>
        <end position="119"/>
    </location>
</feature>